<keyword evidence="2" id="KW-0689">Ribosomal protein</keyword>
<dbReference type="GO" id="GO:0006412">
    <property type="term" value="P:translation"/>
    <property type="evidence" value="ECO:0007669"/>
    <property type="project" value="InterPro"/>
</dbReference>
<reference evidence="5 6" key="2">
    <citation type="submission" date="2014-03" db="EMBL/GenBank/DDBJ databases">
        <title>The Genome Sequence of Anncaliia algerae insect isolate PRA339.</title>
        <authorList>
            <consortium name="The Broad Institute Genome Sequencing Platform"/>
            <consortium name="The Broad Institute Genome Sequencing Center for Infectious Disease"/>
            <person name="Cuomo C."/>
            <person name="Becnel J."/>
            <person name="Sanscrainte N."/>
            <person name="Walker B."/>
            <person name="Young S.K."/>
            <person name="Zeng Q."/>
            <person name="Gargeya S."/>
            <person name="Fitzgerald M."/>
            <person name="Haas B."/>
            <person name="Abouelleil A."/>
            <person name="Alvarado L."/>
            <person name="Arachchi H.M."/>
            <person name="Berlin A.M."/>
            <person name="Chapman S.B."/>
            <person name="Dewar J."/>
            <person name="Goldberg J."/>
            <person name="Griggs A."/>
            <person name="Gujja S."/>
            <person name="Hansen M."/>
            <person name="Howarth C."/>
            <person name="Imamovic A."/>
            <person name="Larimer J."/>
            <person name="McCowan C."/>
            <person name="Murphy C."/>
            <person name="Neiman D."/>
            <person name="Pearson M."/>
            <person name="Priest M."/>
            <person name="Roberts A."/>
            <person name="Saif S."/>
            <person name="Shea T."/>
            <person name="Sisk P."/>
            <person name="Sykes S."/>
            <person name="Wortman J."/>
            <person name="Nusbaum C."/>
            <person name="Birren B."/>
        </authorList>
    </citation>
    <scope>NUCLEOTIDE SEQUENCE [LARGE SCALE GENOMIC DNA]</scope>
    <source>
        <strain evidence="5 6">PRA339</strain>
    </source>
</reference>
<evidence type="ECO:0008006" key="7">
    <source>
        <dbReference type="Google" id="ProtNLM"/>
    </source>
</evidence>
<protein>
    <recommendedName>
        <fullName evidence="7">Ribosomal protein L21e</fullName>
    </recommendedName>
</protein>
<evidence type="ECO:0000313" key="6">
    <source>
        <dbReference type="Proteomes" id="UP000030655"/>
    </source>
</evidence>
<evidence type="ECO:0000256" key="2">
    <source>
        <dbReference type="ARBA" id="ARBA00022980"/>
    </source>
</evidence>
<evidence type="ECO:0000256" key="1">
    <source>
        <dbReference type="ARBA" id="ARBA00008427"/>
    </source>
</evidence>
<name>A0A059F3R4_9MICR</name>
<feature type="region of interest" description="Disordered" evidence="4">
    <location>
        <begin position="1"/>
        <end position="26"/>
    </location>
</feature>
<dbReference type="GO" id="GO:0003735">
    <property type="term" value="F:structural constituent of ribosome"/>
    <property type="evidence" value="ECO:0007669"/>
    <property type="project" value="InterPro"/>
</dbReference>
<dbReference type="PANTHER" id="PTHR20981">
    <property type="entry name" value="60S RIBOSOMAL PROTEIN L21"/>
    <property type="match status" value="1"/>
</dbReference>
<evidence type="ECO:0000256" key="3">
    <source>
        <dbReference type="ARBA" id="ARBA00023274"/>
    </source>
</evidence>
<dbReference type="InterPro" id="IPR001147">
    <property type="entry name" value="Ribosomal_eL21"/>
</dbReference>
<dbReference type="AlphaFoldDB" id="A0A059F3R4"/>
<gene>
    <name evidence="5" type="ORF">H312_00787</name>
</gene>
<proteinExistence type="inferred from homology"/>
<keyword evidence="6" id="KW-1185">Reference proteome</keyword>
<dbReference type="SUPFAM" id="SSF50104">
    <property type="entry name" value="Translation proteins SH3-like domain"/>
    <property type="match status" value="1"/>
</dbReference>
<reference evidence="6" key="1">
    <citation type="submission" date="2013-02" db="EMBL/GenBank/DDBJ databases">
        <authorList>
            <consortium name="The Broad Institute Genome Sequencing Platform"/>
            <person name="Cuomo C."/>
            <person name="Becnel J."/>
            <person name="Sanscrainte N."/>
            <person name="Walker B."/>
            <person name="Young S.K."/>
            <person name="Zeng Q."/>
            <person name="Gargeya S."/>
            <person name="Fitzgerald M."/>
            <person name="Haas B."/>
            <person name="Abouelleil A."/>
            <person name="Alvarado L."/>
            <person name="Arachchi H.M."/>
            <person name="Berlin A.M."/>
            <person name="Chapman S.B."/>
            <person name="Dewar J."/>
            <person name="Goldberg J."/>
            <person name="Griggs A."/>
            <person name="Gujja S."/>
            <person name="Hansen M."/>
            <person name="Howarth C."/>
            <person name="Imamovic A."/>
            <person name="Larimer J."/>
            <person name="McCowan C."/>
            <person name="Murphy C."/>
            <person name="Neiman D."/>
            <person name="Pearson M."/>
            <person name="Priest M."/>
            <person name="Roberts A."/>
            <person name="Saif S."/>
            <person name="Shea T."/>
            <person name="Sisk P."/>
            <person name="Sykes S."/>
            <person name="Wortman J."/>
            <person name="Nusbaum C."/>
            <person name="Birren B."/>
        </authorList>
    </citation>
    <scope>NUCLEOTIDE SEQUENCE [LARGE SCALE GENOMIC DNA]</scope>
    <source>
        <strain evidence="6">PRA339</strain>
    </source>
</reference>
<dbReference type="EMBL" id="KK365137">
    <property type="protein sequence ID" value="KCZ81747.1"/>
    <property type="molecule type" value="Genomic_DNA"/>
</dbReference>
<dbReference type="InterPro" id="IPR008991">
    <property type="entry name" value="Translation_prot_SH3-like_sf"/>
</dbReference>
<dbReference type="VEuPathDB" id="MicrosporidiaDB:H312_00787"/>
<dbReference type="OrthoDB" id="1539250at2759"/>
<keyword evidence="3" id="KW-0687">Ribonucleoprotein</keyword>
<comment type="similarity">
    <text evidence="1">Belongs to the eukaryotic ribosomal protein eL21 family.</text>
</comment>
<dbReference type="Proteomes" id="UP000030655">
    <property type="component" value="Unassembled WGS sequence"/>
</dbReference>
<dbReference type="InterPro" id="IPR036948">
    <property type="entry name" value="Ribosomal_eL21_sf"/>
</dbReference>
<dbReference type="GO" id="GO:0005840">
    <property type="term" value="C:ribosome"/>
    <property type="evidence" value="ECO:0007669"/>
    <property type="project" value="UniProtKB-KW"/>
</dbReference>
<dbReference type="STRING" id="1288291.A0A059F3R4"/>
<dbReference type="FunFam" id="2.30.30.70:FF:000001">
    <property type="entry name" value="60S ribosomal protein L21"/>
    <property type="match status" value="1"/>
</dbReference>
<dbReference type="Pfam" id="PF01157">
    <property type="entry name" value="Ribosomal_L21e"/>
    <property type="match status" value="1"/>
</dbReference>
<organism evidence="5 6">
    <name type="scientific">Anncaliia algerae PRA339</name>
    <dbReference type="NCBI Taxonomy" id="1288291"/>
    <lineage>
        <taxon>Eukaryota</taxon>
        <taxon>Fungi</taxon>
        <taxon>Fungi incertae sedis</taxon>
        <taxon>Microsporidia</taxon>
        <taxon>Tubulinosematoidea</taxon>
        <taxon>Tubulinosematidae</taxon>
        <taxon>Anncaliia</taxon>
    </lineage>
</organism>
<sequence length="160" mass="18767">MRSKGFRSGTRKMYSQPFRKRGNPLPSTYLRKYNKGDYVDVIVDPSVQKGMPQKYFHGKTGRIFNINKNEITVIMGKRIREKIIEQKVTVRIEHVRPSNTNKEFLERIKKCEEIKKECIAKGLPIPSFKRPIIGARKEVIIPLGGNEPKEVFYEPYYEVY</sequence>
<evidence type="ECO:0000313" key="5">
    <source>
        <dbReference type="EMBL" id="KCZ81747.1"/>
    </source>
</evidence>
<evidence type="ECO:0000256" key="4">
    <source>
        <dbReference type="SAM" id="MobiDB-lite"/>
    </source>
</evidence>
<dbReference type="GO" id="GO:1990904">
    <property type="term" value="C:ribonucleoprotein complex"/>
    <property type="evidence" value="ECO:0007669"/>
    <property type="project" value="UniProtKB-KW"/>
</dbReference>
<accession>A0A059F3R4</accession>
<dbReference type="HOGENOM" id="CLU_103610_0_1_1"/>
<dbReference type="Gene3D" id="2.30.30.70">
    <property type="entry name" value="Ribosomal protein L21"/>
    <property type="match status" value="1"/>
</dbReference>